<reference evidence="1" key="1">
    <citation type="submission" date="2020-05" db="EMBL/GenBank/DDBJ databases">
        <title>Large-scale comparative analyses of tick genomes elucidate their genetic diversity and vector capacities.</title>
        <authorList>
            <person name="Jia N."/>
            <person name="Wang J."/>
            <person name="Shi W."/>
            <person name="Du L."/>
            <person name="Sun Y."/>
            <person name="Zhan W."/>
            <person name="Jiang J."/>
            <person name="Wang Q."/>
            <person name="Zhang B."/>
            <person name="Ji P."/>
            <person name="Sakyi L.B."/>
            <person name="Cui X."/>
            <person name="Yuan T."/>
            <person name="Jiang B."/>
            <person name="Yang W."/>
            <person name="Lam T.T.-Y."/>
            <person name="Chang Q."/>
            <person name="Ding S."/>
            <person name="Wang X."/>
            <person name="Zhu J."/>
            <person name="Ruan X."/>
            <person name="Zhao L."/>
            <person name="Wei J."/>
            <person name="Que T."/>
            <person name="Du C."/>
            <person name="Cheng J."/>
            <person name="Dai P."/>
            <person name="Han X."/>
            <person name="Huang E."/>
            <person name="Gao Y."/>
            <person name="Liu J."/>
            <person name="Shao H."/>
            <person name="Ye R."/>
            <person name="Li L."/>
            <person name="Wei W."/>
            <person name="Wang X."/>
            <person name="Wang C."/>
            <person name="Yang T."/>
            <person name="Huo Q."/>
            <person name="Li W."/>
            <person name="Guo W."/>
            <person name="Chen H."/>
            <person name="Zhou L."/>
            <person name="Ni X."/>
            <person name="Tian J."/>
            <person name="Zhou Y."/>
            <person name="Sheng Y."/>
            <person name="Liu T."/>
            <person name="Pan Y."/>
            <person name="Xia L."/>
            <person name="Li J."/>
            <person name="Zhao F."/>
            <person name="Cao W."/>
        </authorList>
    </citation>
    <scope>NUCLEOTIDE SEQUENCE</scope>
    <source>
        <strain evidence="1">Hyas-2018</strain>
    </source>
</reference>
<dbReference type="Proteomes" id="UP000821845">
    <property type="component" value="Chromosome 9"/>
</dbReference>
<comment type="caution">
    <text evidence="1">The sequence shown here is derived from an EMBL/GenBank/DDBJ whole genome shotgun (WGS) entry which is preliminary data.</text>
</comment>
<keyword evidence="2" id="KW-1185">Reference proteome</keyword>
<name>A0ACB7RI89_HYAAI</name>
<evidence type="ECO:0000313" key="1">
    <source>
        <dbReference type="EMBL" id="KAH6922030.1"/>
    </source>
</evidence>
<gene>
    <name evidence="1" type="ORF">HPB50_007737</name>
</gene>
<organism evidence="1 2">
    <name type="scientific">Hyalomma asiaticum</name>
    <name type="common">Tick</name>
    <dbReference type="NCBI Taxonomy" id="266040"/>
    <lineage>
        <taxon>Eukaryota</taxon>
        <taxon>Metazoa</taxon>
        <taxon>Ecdysozoa</taxon>
        <taxon>Arthropoda</taxon>
        <taxon>Chelicerata</taxon>
        <taxon>Arachnida</taxon>
        <taxon>Acari</taxon>
        <taxon>Parasitiformes</taxon>
        <taxon>Ixodida</taxon>
        <taxon>Ixodoidea</taxon>
        <taxon>Ixodidae</taxon>
        <taxon>Hyalomminae</taxon>
        <taxon>Hyalomma</taxon>
    </lineage>
</organism>
<dbReference type="EMBL" id="CM023489">
    <property type="protein sequence ID" value="KAH6922030.1"/>
    <property type="molecule type" value="Genomic_DNA"/>
</dbReference>
<protein>
    <submittedName>
        <fullName evidence="1">Uncharacterized protein</fullName>
    </submittedName>
</protein>
<proteinExistence type="predicted"/>
<accession>A0ACB7RI89</accession>
<sequence length="102" mass="11625">MDFRKAIAPRDNWGPKGFEDRRRYRLFMVEKGYMKAEEAERLNEAEKELRELEIKQKALEEAGEAQKPAADKPEHGAAGEAAKAEDKEQPKPLADAKGEQQK</sequence>
<evidence type="ECO:0000313" key="2">
    <source>
        <dbReference type="Proteomes" id="UP000821845"/>
    </source>
</evidence>